<reference evidence="19" key="1">
    <citation type="journal article" date="2014" name="Int. J. Syst. Evol. Microbiol.">
        <title>Complete genome sequence of Corynebacterium casei LMG S-19264T (=DSM 44701T), isolated from a smear-ripened cheese.</title>
        <authorList>
            <consortium name="US DOE Joint Genome Institute (JGI-PGF)"/>
            <person name="Walter F."/>
            <person name="Albersmeier A."/>
            <person name="Kalinowski J."/>
            <person name="Ruckert C."/>
        </authorList>
    </citation>
    <scope>NUCLEOTIDE SEQUENCE</scope>
    <source>
        <strain evidence="19">JCM 19831</strain>
    </source>
</reference>
<feature type="coiled-coil region" evidence="17">
    <location>
        <begin position="81"/>
        <end position="115"/>
    </location>
</feature>
<evidence type="ECO:0000256" key="17">
    <source>
        <dbReference type="SAM" id="Coils"/>
    </source>
</evidence>
<dbReference type="PANTHER" id="PTHR43697">
    <property type="entry name" value="SERYL-TRNA SYNTHETASE"/>
    <property type="match status" value="1"/>
</dbReference>
<feature type="binding site" evidence="15">
    <location>
        <position position="244"/>
    </location>
    <ligand>
        <name>L-serine</name>
        <dbReference type="ChEBI" id="CHEBI:33384"/>
    </ligand>
</feature>
<dbReference type="Pfam" id="PF02403">
    <property type="entry name" value="Seryl_tRNA_N"/>
    <property type="match status" value="1"/>
</dbReference>
<dbReference type="PIRSF" id="PIRSF001529">
    <property type="entry name" value="Ser-tRNA-synth_IIa"/>
    <property type="match status" value="1"/>
</dbReference>
<dbReference type="Gene3D" id="1.10.287.40">
    <property type="entry name" value="Serine-tRNA synthetase, tRNA binding domain"/>
    <property type="match status" value="1"/>
</dbReference>
<dbReference type="EMBL" id="BMPI01000011">
    <property type="protein sequence ID" value="GGM24836.1"/>
    <property type="molecule type" value="Genomic_DNA"/>
</dbReference>
<evidence type="ECO:0000256" key="8">
    <source>
        <dbReference type="ARBA" id="ARBA00022840"/>
    </source>
</evidence>
<feature type="binding site" evidence="15">
    <location>
        <position position="298"/>
    </location>
    <ligand>
        <name>L-serine</name>
        <dbReference type="ChEBI" id="CHEBI:33384"/>
    </ligand>
</feature>
<evidence type="ECO:0000256" key="9">
    <source>
        <dbReference type="ARBA" id="ARBA00022917"/>
    </source>
</evidence>
<dbReference type="GO" id="GO:0004828">
    <property type="term" value="F:serine-tRNA ligase activity"/>
    <property type="evidence" value="ECO:0007669"/>
    <property type="project" value="UniProtKB-UniRule"/>
</dbReference>
<comment type="catalytic activity">
    <reaction evidence="12">
        <text>tRNA(Sec) + L-serine + ATP = L-seryl-tRNA(Sec) + AMP + diphosphate + H(+)</text>
        <dbReference type="Rhea" id="RHEA:42580"/>
        <dbReference type="Rhea" id="RHEA-COMP:9742"/>
        <dbReference type="Rhea" id="RHEA-COMP:10128"/>
        <dbReference type="ChEBI" id="CHEBI:15378"/>
        <dbReference type="ChEBI" id="CHEBI:30616"/>
        <dbReference type="ChEBI" id="CHEBI:33019"/>
        <dbReference type="ChEBI" id="CHEBI:33384"/>
        <dbReference type="ChEBI" id="CHEBI:78442"/>
        <dbReference type="ChEBI" id="CHEBI:78533"/>
        <dbReference type="ChEBI" id="CHEBI:456215"/>
        <dbReference type="EC" id="6.1.1.11"/>
    </reaction>
</comment>
<comment type="subcellular location">
    <subcellularLocation>
        <location evidence="1">Cytoplasm</location>
    </subcellularLocation>
</comment>
<dbReference type="RefSeq" id="WP_190250165.1">
    <property type="nucleotide sequence ID" value="NZ_BMPI01000011.1"/>
</dbReference>
<dbReference type="InterPro" id="IPR042103">
    <property type="entry name" value="SerRS_1_N_sf"/>
</dbReference>
<evidence type="ECO:0000256" key="13">
    <source>
        <dbReference type="ARBA" id="ARBA00048823"/>
    </source>
</evidence>
<feature type="domain" description="Aminoacyl-transfer RNA synthetases class-II family profile" evidence="18">
    <location>
        <begin position="182"/>
        <end position="423"/>
    </location>
</feature>
<feature type="binding site" evidence="16">
    <location>
        <begin position="362"/>
        <end position="365"/>
    </location>
    <ligand>
        <name>ATP</name>
        <dbReference type="ChEBI" id="CHEBI:30616"/>
    </ligand>
</feature>
<dbReference type="InterPro" id="IPR002314">
    <property type="entry name" value="aa-tRNA-synt_IIb"/>
</dbReference>
<comment type="caution">
    <text evidence="19">The sequence shown here is derived from an EMBL/GenBank/DDBJ whole genome shotgun (WGS) entry which is preliminary data.</text>
</comment>
<dbReference type="InterPro" id="IPR010978">
    <property type="entry name" value="tRNA-bd_arm"/>
</dbReference>
<evidence type="ECO:0000256" key="11">
    <source>
        <dbReference type="ARBA" id="ARBA00039158"/>
    </source>
</evidence>
<feature type="binding site" evidence="16">
    <location>
        <begin position="275"/>
        <end position="277"/>
    </location>
    <ligand>
        <name>ATP</name>
        <dbReference type="ChEBI" id="CHEBI:30616"/>
    </ligand>
</feature>
<proteinExistence type="inferred from homology"/>
<evidence type="ECO:0000256" key="6">
    <source>
        <dbReference type="ARBA" id="ARBA00022598"/>
    </source>
</evidence>
<accession>A0A917WS80</accession>
<dbReference type="GO" id="GO:0005737">
    <property type="term" value="C:cytoplasm"/>
    <property type="evidence" value="ECO:0007669"/>
    <property type="project" value="UniProtKB-SubCell"/>
</dbReference>
<dbReference type="SUPFAM" id="SSF46589">
    <property type="entry name" value="tRNA-binding arm"/>
    <property type="match status" value="1"/>
</dbReference>
<evidence type="ECO:0000256" key="3">
    <source>
        <dbReference type="ARBA" id="ARBA00010728"/>
    </source>
</evidence>
<feature type="binding site" evidence="15">
    <location>
        <position position="275"/>
    </location>
    <ligand>
        <name>L-serine</name>
        <dbReference type="ChEBI" id="CHEBI:33384"/>
    </ligand>
</feature>
<dbReference type="PROSITE" id="PS50862">
    <property type="entry name" value="AA_TRNA_LIGASE_II"/>
    <property type="match status" value="1"/>
</dbReference>
<dbReference type="InterPro" id="IPR006195">
    <property type="entry name" value="aa-tRNA-synth_II"/>
</dbReference>
<keyword evidence="8 16" id="KW-0067">ATP-binding</keyword>
<dbReference type="Gene3D" id="3.30.930.10">
    <property type="entry name" value="Bira Bifunctional Protein, Domain 2"/>
    <property type="match status" value="1"/>
</dbReference>
<dbReference type="NCBIfam" id="TIGR00414">
    <property type="entry name" value="serS"/>
    <property type="match status" value="1"/>
</dbReference>
<dbReference type="InterPro" id="IPR045864">
    <property type="entry name" value="aa-tRNA-synth_II/BPL/LPL"/>
</dbReference>
<organism evidence="19 20">
    <name type="scientific">Dactylosporangium sucinum</name>
    <dbReference type="NCBI Taxonomy" id="1424081"/>
    <lineage>
        <taxon>Bacteria</taxon>
        <taxon>Bacillati</taxon>
        <taxon>Actinomycetota</taxon>
        <taxon>Actinomycetes</taxon>
        <taxon>Micromonosporales</taxon>
        <taxon>Micromonosporaceae</taxon>
        <taxon>Dactylosporangium</taxon>
    </lineage>
</organism>
<evidence type="ECO:0000256" key="7">
    <source>
        <dbReference type="ARBA" id="ARBA00022741"/>
    </source>
</evidence>
<evidence type="ECO:0000256" key="5">
    <source>
        <dbReference type="ARBA" id="ARBA00022490"/>
    </source>
</evidence>
<evidence type="ECO:0000256" key="16">
    <source>
        <dbReference type="PIRSR" id="PIRSR001529-2"/>
    </source>
</evidence>
<keyword evidence="10" id="KW-0030">Aminoacyl-tRNA synthetase</keyword>
<dbReference type="EC" id="6.1.1.11" evidence="4 14"/>
<keyword evidence="17" id="KW-0175">Coiled coil</keyword>
<sequence>MLDIELIRKDRASVEAALSKRLDPSEVSRALSAIADLDQQRRELIGAIDAERQRRKEEARAFAAAKQAARQAGEDPDAIQAAGQEAAGRDAKAALQELEDRLGEVQDQLQTAMSELPNLPSDDVVAGGKEANQVVKVFGQQPQIERVRDHVTLATELGLVDFERGVKLGGSGFWIYTGWGARLEWALVNWFIDRHFAAGYQFMLPPHLLLDSAGYAAGQFPKFYDDVFHLAVPEGERGQFLLPTSETAILGAYQNEIFETGDLPHKAYAYTPCYRSEKAGSHSDERGTVRGHQFNKVEIFQFTTQEDGEKTLEEMVDYAEGLVDALGLHFRRSLLAAGDASASMRKTIDIEVWMPSTQKYKEVSSVSWAGDYQARRAGIRYRVPGSKNNKFVHTLNGSALATSRIFPAILEQFQQPDGSVLVPEVLRDRVGTDRIVQPAKRKA</sequence>
<dbReference type="Proteomes" id="UP000642070">
    <property type="component" value="Unassembled WGS sequence"/>
</dbReference>
<keyword evidence="9" id="KW-0648">Protein biosynthesis</keyword>
<keyword evidence="5" id="KW-0963">Cytoplasm</keyword>
<dbReference type="PANTHER" id="PTHR43697:SF1">
    <property type="entry name" value="SERINE--TRNA LIGASE"/>
    <property type="match status" value="1"/>
</dbReference>
<dbReference type="GO" id="GO:0005524">
    <property type="term" value="F:ATP binding"/>
    <property type="evidence" value="ECO:0007669"/>
    <property type="project" value="UniProtKB-KW"/>
</dbReference>
<evidence type="ECO:0000313" key="20">
    <source>
        <dbReference type="Proteomes" id="UP000642070"/>
    </source>
</evidence>
<dbReference type="GO" id="GO:0006434">
    <property type="term" value="P:seryl-tRNA aminoacylation"/>
    <property type="evidence" value="ECO:0007669"/>
    <property type="project" value="UniProtKB-UniRule"/>
</dbReference>
<dbReference type="InterPro" id="IPR002317">
    <property type="entry name" value="Ser-tRNA-ligase_type_1"/>
</dbReference>
<keyword evidence="20" id="KW-1185">Reference proteome</keyword>
<evidence type="ECO:0000313" key="19">
    <source>
        <dbReference type="EMBL" id="GGM24836.1"/>
    </source>
</evidence>
<evidence type="ECO:0000256" key="14">
    <source>
        <dbReference type="NCBIfam" id="TIGR00414"/>
    </source>
</evidence>
<dbReference type="PRINTS" id="PR00981">
    <property type="entry name" value="TRNASYNTHSER"/>
</dbReference>
<evidence type="ECO:0000256" key="15">
    <source>
        <dbReference type="PIRSR" id="PIRSR001529-1"/>
    </source>
</evidence>
<keyword evidence="6 19" id="KW-0436">Ligase</keyword>
<comment type="similarity">
    <text evidence="3">Belongs to the class-II aminoacyl-tRNA synthetase family. Type-1 seryl-tRNA synthetase subfamily.</text>
</comment>
<evidence type="ECO:0000256" key="4">
    <source>
        <dbReference type="ARBA" id="ARBA00012840"/>
    </source>
</evidence>
<dbReference type="AlphaFoldDB" id="A0A917WS80"/>
<gene>
    <name evidence="19" type="primary">serS2</name>
    <name evidence="19" type="ORF">GCM10007977_027470</name>
</gene>
<evidence type="ECO:0000256" key="1">
    <source>
        <dbReference type="ARBA" id="ARBA00004496"/>
    </source>
</evidence>
<evidence type="ECO:0000256" key="2">
    <source>
        <dbReference type="ARBA" id="ARBA00005045"/>
    </source>
</evidence>
<comment type="pathway">
    <text evidence="2">Aminoacyl-tRNA biosynthesis; selenocysteinyl-tRNA(Sec) biosynthesis; L-seryl-tRNA(Sec) from L-serine and tRNA(Sec): step 1/1.</text>
</comment>
<evidence type="ECO:0000256" key="12">
    <source>
        <dbReference type="ARBA" id="ARBA00047929"/>
    </source>
</evidence>
<keyword evidence="7" id="KW-0547">Nucleotide-binding</keyword>
<dbReference type="InterPro" id="IPR015866">
    <property type="entry name" value="Ser-tRNA-synth_1_N"/>
</dbReference>
<dbReference type="Pfam" id="PF00587">
    <property type="entry name" value="tRNA-synt_2b"/>
    <property type="match status" value="1"/>
</dbReference>
<evidence type="ECO:0000256" key="10">
    <source>
        <dbReference type="ARBA" id="ARBA00023146"/>
    </source>
</evidence>
<evidence type="ECO:0000259" key="18">
    <source>
        <dbReference type="PROSITE" id="PS50862"/>
    </source>
</evidence>
<protein>
    <recommendedName>
        <fullName evidence="11 14">Serine--tRNA ligase</fullName>
        <ecNumber evidence="4 14">6.1.1.11</ecNumber>
    </recommendedName>
</protein>
<comment type="catalytic activity">
    <reaction evidence="13">
        <text>tRNA(Ser) + L-serine + ATP = L-seryl-tRNA(Ser) + AMP + diphosphate + H(+)</text>
        <dbReference type="Rhea" id="RHEA:12292"/>
        <dbReference type="Rhea" id="RHEA-COMP:9669"/>
        <dbReference type="Rhea" id="RHEA-COMP:9703"/>
        <dbReference type="ChEBI" id="CHEBI:15378"/>
        <dbReference type="ChEBI" id="CHEBI:30616"/>
        <dbReference type="ChEBI" id="CHEBI:33019"/>
        <dbReference type="ChEBI" id="CHEBI:33384"/>
        <dbReference type="ChEBI" id="CHEBI:78442"/>
        <dbReference type="ChEBI" id="CHEBI:78533"/>
        <dbReference type="ChEBI" id="CHEBI:456215"/>
        <dbReference type="EC" id="6.1.1.11"/>
    </reaction>
</comment>
<feature type="binding site" evidence="15">
    <location>
        <position position="396"/>
    </location>
    <ligand>
        <name>L-serine</name>
        <dbReference type="ChEBI" id="CHEBI:33384"/>
    </ligand>
</feature>
<dbReference type="SUPFAM" id="SSF55681">
    <property type="entry name" value="Class II aaRS and biotin synthetases"/>
    <property type="match status" value="1"/>
</dbReference>
<reference evidence="19" key="2">
    <citation type="submission" date="2020-09" db="EMBL/GenBank/DDBJ databases">
        <authorList>
            <person name="Sun Q."/>
            <person name="Ohkuma M."/>
        </authorList>
    </citation>
    <scope>NUCLEOTIDE SEQUENCE</scope>
    <source>
        <strain evidence="19">JCM 19831</strain>
    </source>
</reference>
<name>A0A917WS80_9ACTN</name>